<evidence type="ECO:0000313" key="1">
    <source>
        <dbReference type="EMBL" id="GMF09823.1"/>
    </source>
</evidence>
<reference evidence="1" key="1">
    <citation type="submission" date="2023-04" db="EMBL/GenBank/DDBJ databases">
        <title>Phytophthora lilii NBRC 32176.</title>
        <authorList>
            <person name="Ichikawa N."/>
            <person name="Sato H."/>
            <person name="Tonouchi N."/>
        </authorList>
    </citation>
    <scope>NUCLEOTIDE SEQUENCE</scope>
    <source>
        <strain evidence="1">NBRC 32176</strain>
    </source>
</reference>
<comment type="caution">
    <text evidence="1">The sequence shown here is derived from an EMBL/GenBank/DDBJ whole genome shotgun (WGS) entry which is preliminary data.</text>
</comment>
<dbReference type="EMBL" id="BSXW01000020">
    <property type="protein sequence ID" value="GMF09823.1"/>
    <property type="molecule type" value="Genomic_DNA"/>
</dbReference>
<gene>
    <name evidence="1" type="ORF">Plil01_000069300</name>
</gene>
<dbReference type="AlphaFoldDB" id="A0A9W6TCD7"/>
<dbReference type="Proteomes" id="UP001165083">
    <property type="component" value="Unassembled WGS sequence"/>
</dbReference>
<organism evidence="1 2">
    <name type="scientific">Phytophthora lilii</name>
    <dbReference type="NCBI Taxonomy" id="2077276"/>
    <lineage>
        <taxon>Eukaryota</taxon>
        <taxon>Sar</taxon>
        <taxon>Stramenopiles</taxon>
        <taxon>Oomycota</taxon>
        <taxon>Peronosporomycetes</taxon>
        <taxon>Peronosporales</taxon>
        <taxon>Peronosporaceae</taxon>
        <taxon>Phytophthora</taxon>
    </lineage>
</organism>
<proteinExistence type="predicted"/>
<protein>
    <submittedName>
        <fullName evidence="1">Unnamed protein product</fullName>
    </submittedName>
</protein>
<name>A0A9W6TCD7_9STRA</name>
<keyword evidence="2" id="KW-1185">Reference proteome</keyword>
<accession>A0A9W6TCD7</accession>
<evidence type="ECO:0000313" key="2">
    <source>
        <dbReference type="Proteomes" id="UP001165083"/>
    </source>
</evidence>
<sequence length="101" mass="11054">MYTPKRAKFSLRLLDNTLSAFDISMIRQTCLPIPSPHECRSGHQSHSASGKAATTQKSIASKFNHALIGVGDLVDLETTSNSDGPIMKWHWSTTNSIDAEP</sequence>